<feature type="compositionally biased region" description="Polar residues" evidence="5">
    <location>
        <begin position="476"/>
        <end position="486"/>
    </location>
</feature>
<feature type="compositionally biased region" description="Basic and acidic residues" evidence="5">
    <location>
        <begin position="1237"/>
        <end position="1246"/>
    </location>
</feature>
<evidence type="ECO:0000256" key="4">
    <source>
        <dbReference type="PROSITE-ProRule" id="PRU00723"/>
    </source>
</evidence>
<protein>
    <recommendedName>
        <fullName evidence="10">PHD-type domain-containing protein</fullName>
    </recommendedName>
</protein>
<evidence type="ECO:0000259" key="6">
    <source>
        <dbReference type="PROSITE" id="PS50016"/>
    </source>
</evidence>
<evidence type="ECO:0008006" key="10">
    <source>
        <dbReference type="Google" id="ProtNLM"/>
    </source>
</evidence>
<dbReference type="EMBL" id="LVKK01000053">
    <property type="protein sequence ID" value="OAG38629.1"/>
    <property type="molecule type" value="Genomic_DNA"/>
</dbReference>
<dbReference type="InterPro" id="IPR001965">
    <property type="entry name" value="Znf_PHD"/>
</dbReference>
<keyword evidence="1 4" id="KW-0479">Metal-binding</keyword>
<feature type="compositionally biased region" description="Low complexity" evidence="5">
    <location>
        <begin position="1292"/>
        <end position="1302"/>
    </location>
</feature>
<reference evidence="8 9" key="1">
    <citation type="submission" date="2016-03" db="EMBL/GenBank/DDBJ databases">
        <title>Draft genome sequence of the Fonsecaea monophora CBS 269.37.</title>
        <authorList>
            <person name="Bombassaro A."/>
            <person name="Vinicius W.A."/>
            <person name="De Hoog S."/>
            <person name="Sun J."/>
            <person name="Souza E.M."/>
            <person name="Raittz R.T."/>
            <person name="Costa F."/>
            <person name="Leao A.C."/>
            <person name="Tadra-Sfeir M.Z."/>
            <person name="Baura V."/>
            <person name="Balsanelli E."/>
            <person name="Pedrosa F.O."/>
            <person name="Moreno L.F."/>
            <person name="Steffens M.B."/>
            <person name="Xi L."/>
            <person name="Bocca A.L."/>
            <person name="Felipe M.S."/>
            <person name="Teixeira M."/>
            <person name="Telles Filho F.Q."/>
            <person name="Azevedo C.M."/>
            <person name="Gomes R."/>
            <person name="Vicente V.A."/>
        </authorList>
    </citation>
    <scope>NUCLEOTIDE SEQUENCE [LARGE SCALE GENOMIC DNA]</scope>
    <source>
        <strain evidence="8 9">CBS 269.37</strain>
    </source>
</reference>
<evidence type="ECO:0000256" key="1">
    <source>
        <dbReference type="ARBA" id="ARBA00022723"/>
    </source>
</evidence>
<gene>
    <name evidence="8" type="ORF">AYO21_07135</name>
</gene>
<dbReference type="SMART" id="SM00249">
    <property type="entry name" value="PHD"/>
    <property type="match status" value="1"/>
</dbReference>
<feature type="zinc finger region" description="C3H1-type" evidence="4">
    <location>
        <begin position="527"/>
        <end position="556"/>
    </location>
</feature>
<feature type="compositionally biased region" description="Polar residues" evidence="5">
    <location>
        <begin position="687"/>
        <end position="699"/>
    </location>
</feature>
<organism evidence="8 9">
    <name type="scientific">Fonsecaea monophora</name>
    <dbReference type="NCBI Taxonomy" id="254056"/>
    <lineage>
        <taxon>Eukaryota</taxon>
        <taxon>Fungi</taxon>
        <taxon>Dikarya</taxon>
        <taxon>Ascomycota</taxon>
        <taxon>Pezizomycotina</taxon>
        <taxon>Eurotiomycetes</taxon>
        <taxon>Chaetothyriomycetidae</taxon>
        <taxon>Chaetothyriales</taxon>
        <taxon>Herpotrichiellaceae</taxon>
        <taxon>Fonsecaea</taxon>
    </lineage>
</organism>
<feature type="region of interest" description="Disordered" evidence="5">
    <location>
        <begin position="632"/>
        <end position="758"/>
    </location>
</feature>
<dbReference type="GeneID" id="34602291"/>
<feature type="compositionally biased region" description="Acidic residues" evidence="5">
    <location>
        <begin position="1454"/>
        <end position="1463"/>
    </location>
</feature>
<dbReference type="PROSITE" id="PS01359">
    <property type="entry name" value="ZF_PHD_1"/>
    <property type="match status" value="1"/>
</dbReference>
<feature type="compositionally biased region" description="Polar residues" evidence="5">
    <location>
        <begin position="1264"/>
        <end position="1276"/>
    </location>
</feature>
<dbReference type="GO" id="GO:0008270">
    <property type="term" value="F:zinc ion binding"/>
    <property type="evidence" value="ECO:0007669"/>
    <property type="project" value="UniProtKB-KW"/>
</dbReference>
<feature type="region of interest" description="Disordered" evidence="5">
    <location>
        <begin position="62"/>
        <end position="81"/>
    </location>
</feature>
<dbReference type="InterPro" id="IPR019786">
    <property type="entry name" value="Zinc_finger_PHD-type_CS"/>
</dbReference>
<feature type="compositionally biased region" description="Polar residues" evidence="5">
    <location>
        <begin position="874"/>
        <end position="886"/>
    </location>
</feature>
<feature type="zinc finger region" description="C3H1-type" evidence="4">
    <location>
        <begin position="567"/>
        <end position="595"/>
    </location>
</feature>
<feature type="compositionally biased region" description="Polar residues" evidence="5">
    <location>
        <begin position="1347"/>
        <end position="1358"/>
    </location>
</feature>
<feature type="region of interest" description="Disordered" evidence="5">
    <location>
        <begin position="772"/>
        <end position="809"/>
    </location>
</feature>
<feature type="compositionally biased region" description="Polar residues" evidence="5">
    <location>
        <begin position="938"/>
        <end position="954"/>
    </location>
</feature>
<feature type="compositionally biased region" description="Polar residues" evidence="5">
    <location>
        <begin position="29"/>
        <end position="47"/>
    </location>
</feature>
<evidence type="ECO:0000313" key="8">
    <source>
        <dbReference type="EMBL" id="OAG38629.1"/>
    </source>
</evidence>
<dbReference type="InterPro" id="IPR011011">
    <property type="entry name" value="Znf_FYVE_PHD"/>
</dbReference>
<dbReference type="RefSeq" id="XP_022510581.1">
    <property type="nucleotide sequence ID" value="XM_022657092.1"/>
</dbReference>
<feature type="compositionally biased region" description="Basic and acidic residues" evidence="5">
    <location>
        <begin position="1279"/>
        <end position="1291"/>
    </location>
</feature>
<feature type="compositionally biased region" description="Basic and acidic residues" evidence="5">
    <location>
        <begin position="894"/>
        <end position="906"/>
    </location>
</feature>
<dbReference type="SMART" id="SM00356">
    <property type="entry name" value="ZnF_C3H1"/>
    <property type="match status" value="3"/>
</dbReference>
<feature type="compositionally biased region" description="Polar residues" evidence="5">
    <location>
        <begin position="1414"/>
        <end position="1433"/>
    </location>
</feature>
<dbReference type="Gene3D" id="3.30.1370.210">
    <property type="match status" value="1"/>
</dbReference>
<feature type="region of interest" description="Disordered" evidence="5">
    <location>
        <begin position="1"/>
        <end position="49"/>
    </location>
</feature>
<feature type="compositionally biased region" description="Basic and acidic residues" evidence="5">
    <location>
        <begin position="658"/>
        <end position="673"/>
    </location>
</feature>
<dbReference type="PROSITE" id="PS50103">
    <property type="entry name" value="ZF_C3H1"/>
    <property type="match status" value="2"/>
</dbReference>
<feature type="region of interest" description="Disordered" evidence="5">
    <location>
        <begin position="1194"/>
        <end position="1506"/>
    </location>
</feature>
<feature type="compositionally biased region" description="Basic and acidic residues" evidence="5">
    <location>
        <begin position="1196"/>
        <end position="1206"/>
    </location>
</feature>
<feature type="domain" description="C3H1-type" evidence="7">
    <location>
        <begin position="567"/>
        <end position="595"/>
    </location>
</feature>
<feature type="domain" description="PHD-type" evidence="6">
    <location>
        <begin position="334"/>
        <end position="386"/>
    </location>
</feature>
<dbReference type="OrthoDB" id="4161771at2759"/>
<evidence type="ECO:0000256" key="2">
    <source>
        <dbReference type="ARBA" id="ARBA00022771"/>
    </source>
</evidence>
<proteinExistence type="predicted"/>
<dbReference type="Gene3D" id="3.30.40.10">
    <property type="entry name" value="Zinc/RING finger domain, C3HC4 (zinc finger)"/>
    <property type="match status" value="1"/>
</dbReference>
<dbReference type="Proteomes" id="UP000077002">
    <property type="component" value="Unassembled WGS sequence"/>
</dbReference>
<sequence length="1506" mass="163388">MAADGRNAVEVLPSIPVGRSPNHTRHSSSSRQTYTNSTGSSAASTPRQVPISIVDESFEGMDLESQSPTNPRAVYHNRSPPPNEIADNCRLFEYFREQKRYMGPHYGDDHGGASKFSGSTYQSSFLQHSAGLEGVSGAKFVDKPQTYGRIEGSGARQRPSQHSNFRALLFSKLDGTDGQKNEEVRKGAPRITDGEHGVIRKGNLREEVTCAVHSGKNKPSKEPEQGMHADAQADHNVHRGLKSSPAALTLNGALQDEDDVARQPSMDTPTPFIGSVTREDLPGYELMVLPTDRGRPSAGSRFPRIRREMMNERHPHPSSEAILSNPLTYASDKKNICRSCHMPGNGLSPLVRCNACNAGYHSPCASATTRQSKSLDNYTCRECLPNHIADRGSLDRPSLRDEILPSSSQSVARHIGQSAEFASDMSSQEPAISSKAVAQSKRSADDVAAALTIISMASSAPGHGLVSDSGKHRSSPQHTTNGSTSTGSLYKQITCPMWKRALCCVIEDHCLFAHKNTGHDAPYNGEPAKDFTCPEWLAKESCTRQEHECHFAHVDTGLYVGSDGNASLKHIACYFWKTAGRCPKTEDCLYAHEDTGVVQWEPETKQQPPQPPGEQSLKQFICPRWEEGFYPRKRAKNGTRRSRGGGFGKTNQPRSRRRDLSKTDKLPRADGAKGQRPTEAALASPSRPDTSSVSASSITEHGVPSSVTEHEVPSPATIAPAVVKRRARRGGSAYWHHPRPDSRRQAPDLPTDSTNPLKGSVLRCARCSIRHEDLPRPDPITITISDDEDTDDHRPSPPSPPSPTVVTISDDEDVPDLVEIGTERHGAKAHASAPRTRPCVMTPNPLKRSTTEASLFISRKRFRYQQEKVNTAIQALRQPTRNNELQDSVEAETQEAHDDSSNRAEVPDTVDQAASIQKPAKNGRTMSPLGQGDDDQTSKSSTNSNAITQGSQILSPHRETSTRIRAKGMQHTRASDNLPDPEQEAKLPLMISRTSIEFLTVQSANPIPTELVVSSWMTDDNFPLDDHALFVPASIQDHEASAVTTGLLEGRPPAEGVKLYGIAKENAKYRETPEAVEIRAEARAPMEEISSSMHNAFNSAVEDEAPVTNSTQDTTQTIAIPKVQKVQTAGRDDSDERQAELEEVISGGQTNIVPERTEDGSDVRLESSTDAQSQFALDANFSTQSEGVIIVKRHKAGEERGNEKYKVALAQSHSSSRGGEKALAPSPLRSRPISGTDDGRKSEKYKAAPAQSHPSPSHLSTPSRNKSLGSGSTRPRPTSGKDIEQGNEMREAASAQSQPSTPSRKKSLGAGSTRPRPTSGKDKGKGSDKREAASAHGRPLAQGQKEPLSSSPALSRPTSKPDEHISITPRLPSPSPSHPQLTNGLTTENFSPVTDPAKFPSNQSAPGPNLVTPPANNTKPTRPVSGKNTQTKPTEFDQAVAIQKLQAKGVQFEPDSEGDEPSDPDTPKRPPPRNAKRPCASKALDSRDLFDVEPSLKPARKPKKGG</sequence>
<feature type="region of interest" description="Disordered" evidence="5">
    <location>
        <begin position="874"/>
        <end position="962"/>
    </location>
</feature>
<feature type="region of interest" description="Disordered" evidence="5">
    <location>
        <begin position="462"/>
        <end position="486"/>
    </location>
</feature>
<evidence type="ECO:0000256" key="5">
    <source>
        <dbReference type="SAM" id="MobiDB-lite"/>
    </source>
</evidence>
<evidence type="ECO:0000313" key="9">
    <source>
        <dbReference type="Proteomes" id="UP000077002"/>
    </source>
</evidence>
<evidence type="ECO:0000259" key="7">
    <source>
        <dbReference type="PROSITE" id="PS50103"/>
    </source>
</evidence>
<keyword evidence="2 4" id="KW-0863">Zinc-finger</keyword>
<keyword evidence="3 4" id="KW-0862">Zinc</keyword>
<feature type="compositionally biased region" description="Polar residues" evidence="5">
    <location>
        <begin position="1378"/>
        <end position="1392"/>
    </location>
</feature>
<feature type="region of interest" description="Disordered" evidence="5">
    <location>
        <begin position="420"/>
        <end position="439"/>
    </location>
</feature>
<dbReference type="CDD" id="cd15489">
    <property type="entry name" value="PHD_SF"/>
    <property type="match status" value="1"/>
</dbReference>
<dbReference type="InterPro" id="IPR013083">
    <property type="entry name" value="Znf_RING/FYVE/PHD"/>
</dbReference>
<dbReference type="InterPro" id="IPR000571">
    <property type="entry name" value="Znf_CCCH"/>
</dbReference>
<dbReference type="SUPFAM" id="SSF57903">
    <property type="entry name" value="FYVE/PHD zinc finger"/>
    <property type="match status" value="1"/>
</dbReference>
<feature type="compositionally biased region" description="Basic residues" evidence="5">
    <location>
        <begin position="632"/>
        <end position="643"/>
    </location>
</feature>
<name>A0A177F5R6_9EURO</name>
<evidence type="ECO:0000256" key="3">
    <source>
        <dbReference type="ARBA" id="ARBA00022833"/>
    </source>
</evidence>
<dbReference type="PROSITE" id="PS50016">
    <property type="entry name" value="ZF_PHD_2"/>
    <property type="match status" value="1"/>
</dbReference>
<accession>A0A177F5R6</accession>
<dbReference type="InterPro" id="IPR019787">
    <property type="entry name" value="Znf_PHD-finger"/>
</dbReference>
<feature type="compositionally biased region" description="Polar residues" evidence="5">
    <location>
        <begin position="424"/>
        <end position="439"/>
    </location>
</feature>
<keyword evidence="9" id="KW-1185">Reference proteome</keyword>
<feature type="domain" description="C3H1-type" evidence="7">
    <location>
        <begin position="527"/>
        <end position="556"/>
    </location>
</feature>
<feature type="compositionally biased region" description="Basic and acidic residues" evidence="5">
    <location>
        <begin position="1319"/>
        <end position="1333"/>
    </location>
</feature>
<comment type="caution">
    <text evidence="8">The sequence shown here is derived from an EMBL/GenBank/DDBJ whole genome shotgun (WGS) entry which is preliminary data.</text>
</comment>
<feature type="compositionally biased region" description="Low complexity" evidence="5">
    <location>
        <begin position="1252"/>
        <end position="1263"/>
    </location>
</feature>
<feature type="region of interest" description="Disordered" evidence="5">
    <location>
        <begin position="824"/>
        <end position="852"/>
    </location>
</feature>